<feature type="active site" description="Proton acceptor" evidence="9">
    <location>
        <position position="839"/>
    </location>
</feature>
<sequence length="1042" mass="117306">MNDVAHPDSVSWPHSAESNEGDPCSSNDTPIPEELALLADKYTFSFGEQKSLQKDVIKLKKKIRISCNKQMRIKQGYVQMQKVTKERKQSDFLKKEIRDLSDQISDMTDDLQTLDMYDSGAFDDGDDPNGLPNSPSEDTLTADGSSDGPSLELQAENTETITNSRLASLQKELDKEMKVKDGLERFLAIGQTSRKLQEESRSMLFDSKAKIALLRMQIEKMQRQEQVDAGLCGKTIPTKTEMIVDDLLFRLRKEAAIAEGARNMIRILSSQKKSDGKSLSQAFDNQMQSEEKLDLIRLALAKYSARLPNDSPKKNEIRDAILESEHLPVTGHYHQHRDATFSPPNSAPGSPSQDDSKSASLPRLAHSLKRLCALPSLAVSGRLEVRLIGCQNLMVDIPRRLPRPEVSSIVTTGGDGMSSFSQKRNTRGNAPRSSRTRSSSVWCSSSTSTTETLSTPKFSPNDEVTATLLIDSREVARTDARPISQQAWDQHFSIDLDRSKELEIEIRYRDWRSLCAFTVVKLGDIVEPSERAGMVLCLEPQGDLFAEFKYLNPVVSRKPKLERQKRLFKMKERKEIASAKKQLGVAAWSRLMKQFGGSQSNENIESGLSPTYGGVYTAAATTTITTAPLSSISKIAHTLPSRLTADRPLISSASELLAPENSHTRSVLPPPIPDSLPSRTESPPPLPTSKPPPLTYIKTSRITSPTVSLTIDKFHLISVLGRGHFGKVILAQYKENGEYYALKVLKKGDVLGRDEVESLMVEKRIFEIATLHRHPFLVNLVACIQSREHVFFVMEYSMGGDLMRHIHDDIFTEERSCFYAACVLLGLEFLHANNIIYRDLKLDNLLLDREGYVKLADFGLCKEGMGPSDRTSTFCGTPEFLAPEVLTENSYTRAIDWWGLGVLIFEMLVGEPPFSGEDEEEIFDSIVNDDVRYPRFLSIESISIMRRLMRKNPEKRLGSGPNDALEIKQQRFFKHVDWDWDKLLSKEIKPKFVPHIKNLEDVSNFDEEFTKETPRFSSAKDKRLITDADQMLFKDFDFSLID</sequence>
<feature type="compositionally biased region" description="Low complexity" evidence="14">
    <location>
        <begin position="432"/>
        <end position="455"/>
    </location>
</feature>
<dbReference type="EMBL" id="KZ270163">
    <property type="protein sequence ID" value="OZC06242.1"/>
    <property type="molecule type" value="Genomic_DNA"/>
</dbReference>
<feature type="domain" description="AGC-kinase C-terminal" evidence="16">
    <location>
        <begin position="976"/>
        <end position="1042"/>
    </location>
</feature>
<dbReference type="Pfam" id="PF02185">
    <property type="entry name" value="HR1"/>
    <property type="match status" value="2"/>
</dbReference>
<dbReference type="GO" id="GO:0007165">
    <property type="term" value="P:signal transduction"/>
    <property type="evidence" value="ECO:0007669"/>
    <property type="project" value="InterPro"/>
</dbReference>
<dbReference type="CDD" id="cd05589">
    <property type="entry name" value="STKc_PKN"/>
    <property type="match status" value="1"/>
</dbReference>
<feature type="binding site" evidence="12">
    <location>
        <position position="743"/>
    </location>
    <ligand>
        <name>ATP</name>
        <dbReference type="ChEBI" id="CHEBI:30616"/>
    </ligand>
</feature>
<keyword evidence="6 12" id="KW-0067">ATP-binding</keyword>
<evidence type="ECO:0000256" key="11">
    <source>
        <dbReference type="PROSITE-ProRule" id="PRU01207"/>
    </source>
</evidence>
<keyword evidence="4 12" id="KW-0547">Nucleotide-binding</keyword>
<dbReference type="Gene3D" id="3.30.200.20">
    <property type="entry name" value="Phosphorylase Kinase, domain 1"/>
    <property type="match status" value="1"/>
</dbReference>
<feature type="region of interest" description="Disordered" evidence="14">
    <location>
        <begin position="116"/>
        <end position="158"/>
    </location>
</feature>
<keyword evidence="10" id="KW-0479">Metal-binding</keyword>
<feature type="region of interest" description="Disordered" evidence="14">
    <location>
        <begin position="406"/>
        <end position="459"/>
    </location>
</feature>
<evidence type="ECO:0000256" key="5">
    <source>
        <dbReference type="ARBA" id="ARBA00022777"/>
    </source>
</evidence>
<dbReference type="GO" id="GO:0005524">
    <property type="term" value="F:ATP binding"/>
    <property type="evidence" value="ECO:0007669"/>
    <property type="project" value="UniProtKB-UniRule"/>
</dbReference>
<dbReference type="SUPFAM" id="SSF46585">
    <property type="entry name" value="HR1 repeat"/>
    <property type="match status" value="2"/>
</dbReference>
<dbReference type="InterPro" id="IPR017892">
    <property type="entry name" value="Pkinase_C"/>
</dbReference>
<dbReference type="SMART" id="SM00133">
    <property type="entry name" value="S_TK_X"/>
    <property type="match status" value="1"/>
</dbReference>
<evidence type="ECO:0000256" key="14">
    <source>
        <dbReference type="SAM" id="MobiDB-lite"/>
    </source>
</evidence>
<dbReference type="PROSITE" id="PS51285">
    <property type="entry name" value="AGC_KINASE_CTER"/>
    <property type="match status" value="1"/>
</dbReference>
<dbReference type="CDD" id="cd11623">
    <property type="entry name" value="HR1_PKN_2"/>
    <property type="match status" value="1"/>
</dbReference>
<feature type="binding site" evidence="10">
    <location>
        <position position="857"/>
    </location>
    <ligand>
        <name>Mg(2+)</name>
        <dbReference type="ChEBI" id="CHEBI:18420"/>
    </ligand>
</feature>
<keyword evidence="19" id="KW-1185">Reference proteome</keyword>
<dbReference type="PROSITE" id="PS00107">
    <property type="entry name" value="PROTEIN_KINASE_ATP"/>
    <property type="match status" value="1"/>
</dbReference>
<feature type="compositionally biased region" description="Polar residues" evidence="14">
    <location>
        <begin position="131"/>
        <end position="148"/>
    </location>
</feature>
<proteinExistence type="predicted"/>
<keyword evidence="5 18" id="KW-0418">Kinase</keyword>
<feature type="domain" description="REM-1" evidence="17">
    <location>
        <begin position="229"/>
        <end position="309"/>
    </location>
</feature>
<accession>A0A238BLZ1</accession>
<keyword evidence="2" id="KW-0597">Phosphoprotein</keyword>
<evidence type="ECO:0000256" key="2">
    <source>
        <dbReference type="ARBA" id="ARBA00022553"/>
    </source>
</evidence>
<evidence type="ECO:0000313" key="19">
    <source>
        <dbReference type="Proteomes" id="UP000242913"/>
    </source>
</evidence>
<feature type="region of interest" description="Disordered" evidence="14">
    <location>
        <begin position="660"/>
        <end position="694"/>
    </location>
</feature>
<dbReference type="InterPro" id="IPR036274">
    <property type="entry name" value="HR1_rpt_sf"/>
</dbReference>
<feature type="compositionally biased region" description="Pro residues" evidence="14">
    <location>
        <begin position="682"/>
        <end position="694"/>
    </location>
</feature>
<dbReference type="Pfam" id="PF00069">
    <property type="entry name" value="Pkinase"/>
    <property type="match status" value="1"/>
</dbReference>
<dbReference type="InterPro" id="IPR011009">
    <property type="entry name" value="Kinase-like_dom_sf"/>
</dbReference>
<dbReference type="InterPro" id="IPR008271">
    <property type="entry name" value="Ser/Thr_kinase_AS"/>
</dbReference>
<gene>
    <name evidence="18" type="ORF">X798_06768</name>
</gene>
<dbReference type="PROSITE" id="PS00108">
    <property type="entry name" value="PROTEIN_KINASE_ST"/>
    <property type="match status" value="1"/>
</dbReference>
<feature type="domain" description="REM-1" evidence="17">
    <location>
        <begin position="152"/>
        <end position="227"/>
    </location>
</feature>
<dbReference type="OrthoDB" id="63267at2759"/>
<dbReference type="Gene3D" id="1.10.287.160">
    <property type="entry name" value="HR1 repeat"/>
    <property type="match status" value="3"/>
</dbReference>
<evidence type="ECO:0000256" key="12">
    <source>
        <dbReference type="PROSITE-ProRule" id="PRU10141"/>
    </source>
</evidence>
<comment type="catalytic activity">
    <reaction evidence="8">
        <text>L-seryl-[protein] + ATP = O-phospho-L-seryl-[protein] + ADP + H(+)</text>
        <dbReference type="Rhea" id="RHEA:17989"/>
        <dbReference type="Rhea" id="RHEA-COMP:9863"/>
        <dbReference type="Rhea" id="RHEA-COMP:11604"/>
        <dbReference type="ChEBI" id="CHEBI:15378"/>
        <dbReference type="ChEBI" id="CHEBI:29999"/>
        <dbReference type="ChEBI" id="CHEBI:30616"/>
        <dbReference type="ChEBI" id="CHEBI:83421"/>
        <dbReference type="ChEBI" id="CHEBI:456216"/>
        <dbReference type="EC" id="2.7.11.13"/>
    </reaction>
</comment>
<evidence type="ECO:0000256" key="1">
    <source>
        <dbReference type="ARBA" id="ARBA00022527"/>
    </source>
</evidence>
<keyword evidence="1" id="KW-0723">Serine/threonine-protein kinase</keyword>
<feature type="coiled-coil region" evidence="13">
    <location>
        <begin position="83"/>
        <end position="110"/>
    </location>
</feature>
<dbReference type="InterPro" id="IPR017441">
    <property type="entry name" value="Protein_kinase_ATP_BS"/>
</dbReference>
<dbReference type="SUPFAM" id="SSF56112">
    <property type="entry name" value="Protein kinase-like (PK-like)"/>
    <property type="match status" value="1"/>
</dbReference>
<dbReference type="FunFam" id="1.10.510.10:FF:000038">
    <property type="entry name" value="serine/threonine-protein kinase N2 isoform X1"/>
    <property type="match status" value="1"/>
</dbReference>
<dbReference type="Gene3D" id="1.10.510.10">
    <property type="entry name" value="Transferase(Phosphotransferase) domain 1"/>
    <property type="match status" value="1"/>
</dbReference>
<organism evidence="18 19">
    <name type="scientific">Onchocerca flexuosa</name>
    <dbReference type="NCBI Taxonomy" id="387005"/>
    <lineage>
        <taxon>Eukaryota</taxon>
        <taxon>Metazoa</taxon>
        <taxon>Ecdysozoa</taxon>
        <taxon>Nematoda</taxon>
        <taxon>Chromadorea</taxon>
        <taxon>Rhabditida</taxon>
        <taxon>Spirurina</taxon>
        <taxon>Spiruromorpha</taxon>
        <taxon>Filarioidea</taxon>
        <taxon>Onchocercidae</taxon>
        <taxon>Onchocerca</taxon>
    </lineage>
</organism>
<dbReference type="InterPro" id="IPR000961">
    <property type="entry name" value="AGC-kinase_C"/>
</dbReference>
<dbReference type="PANTHER" id="PTHR24351">
    <property type="entry name" value="RIBOSOMAL PROTEIN S6 KINASE"/>
    <property type="match status" value="1"/>
</dbReference>
<evidence type="ECO:0000256" key="13">
    <source>
        <dbReference type="SAM" id="Coils"/>
    </source>
</evidence>
<dbReference type="SMART" id="SM00220">
    <property type="entry name" value="S_TKc"/>
    <property type="match status" value="1"/>
</dbReference>
<dbReference type="PROSITE" id="PS51860">
    <property type="entry name" value="REM_1"/>
    <property type="match status" value="2"/>
</dbReference>
<evidence type="ECO:0000256" key="6">
    <source>
        <dbReference type="ARBA" id="ARBA00022840"/>
    </source>
</evidence>
<dbReference type="PROSITE" id="PS50011">
    <property type="entry name" value="PROTEIN_KINASE_DOM"/>
    <property type="match status" value="1"/>
</dbReference>
<evidence type="ECO:0000256" key="8">
    <source>
        <dbReference type="ARBA" id="ARBA00047470"/>
    </source>
</evidence>
<dbReference type="GO" id="GO:0004697">
    <property type="term" value="F:diacylglycerol-dependent serine/threonine kinase activity"/>
    <property type="evidence" value="ECO:0007669"/>
    <property type="project" value="UniProtKB-EC"/>
</dbReference>
<name>A0A238BLZ1_9BILA</name>
<evidence type="ECO:0000313" key="18">
    <source>
        <dbReference type="EMBL" id="OZC06242.1"/>
    </source>
</evidence>
<evidence type="ECO:0000256" key="3">
    <source>
        <dbReference type="ARBA" id="ARBA00022679"/>
    </source>
</evidence>
<dbReference type="SMART" id="SM00742">
    <property type="entry name" value="Hr1"/>
    <property type="match status" value="2"/>
</dbReference>
<dbReference type="GO" id="GO:0046872">
    <property type="term" value="F:metal ion binding"/>
    <property type="evidence" value="ECO:0007669"/>
    <property type="project" value="UniProtKB-KW"/>
</dbReference>
<protein>
    <submittedName>
        <fullName evidence="18">Kinase domain protein</fullName>
    </submittedName>
</protein>
<feature type="region of interest" description="Disordered" evidence="14">
    <location>
        <begin position="333"/>
        <end position="361"/>
    </location>
</feature>
<keyword evidence="10" id="KW-0460">Magnesium</keyword>
<comment type="catalytic activity">
    <reaction evidence="7">
        <text>L-threonyl-[protein] + ATP = O-phospho-L-threonyl-[protein] + ADP + H(+)</text>
        <dbReference type="Rhea" id="RHEA:46608"/>
        <dbReference type="Rhea" id="RHEA-COMP:11060"/>
        <dbReference type="Rhea" id="RHEA-COMP:11605"/>
        <dbReference type="ChEBI" id="CHEBI:15378"/>
        <dbReference type="ChEBI" id="CHEBI:30013"/>
        <dbReference type="ChEBI" id="CHEBI:30616"/>
        <dbReference type="ChEBI" id="CHEBI:61977"/>
        <dbReference type="ChEBI" id="CHEBI:456216"/>
        <dbReference type="EC" id="2.7.11.13"/>
    </reaction>
</comment>
<evidence type="ECO:0000256" key="7">
    <source>
        <dbReference type="ARBA" id="ARBA00047272"/>
    </source>
</evidence>
<feature type="domain" description="Protein kinase" evidence="15">
    <location>
        <begin position="714"/>
        <end position="973"/>
    </location>
</feature>
<feature type="compositionally biased region" description="Polar residues" evidence="14">
    <location>
        <begin position="342"/>
        <end position="353"/>
    </location>
</feature>
<dbReference type="InterPro" id="IPR011072">
    <property type="entry name" value="HR1_rho-bd"/>
</dbReference>
<keyword evidence="3" id="KW-0808">Transferase</keyword>
<feature type="region of interest" description="Disordered" evidence="14">
    <location>
        <begin position="1"/>
        <end position="32"/>
    </location>
</feature>
<feature type="binding site" evidence="10">
    <location>
        <position position="844"/>
    </location>
    <ligand>
        <name>Mg(2+)</name>
        <dbReference type="ChEBI" id="CHEBI:18420"/>
    </ligand>
</feature>
<reference evidence="18 19" key="1">
    <citation type="submission" date="2015-12" db="EMBL/GenBank/DDBJ databases">
        <title>Draft genome of the nematode, Onchocerca flexuosa.</title>
        <authorList>
            <person name="Mitreva M."/>
        </authorList>
    </citation>
    <scope>NUCLEOTIDE SEQUENCE [LARGE SCALE GENOMIC DNA]</scope>
    <source>
        <strain evidence="18">Red Deer</strain>
    </source>
</reference>
<dbReference type="FunFam" id="3.30.200.20:FF:000058">
    <property type="entry name" value="Putative serine/threonine-protein kinase N2"/>
    <property type="match status" value="1"/>
</dbReference>
<dbReference type="InterPro" id="IPR000719">
    <property type="entry name" value="Prot_kinase_dom"/>
</dbReference>
<evidence type="ECO:0000259" key="16">
    <source>
        <dbReference type="PROSITE" id="PS51285"/>
    </source>
</evidence>
<dbReference type="Proteomes" id="UP000242913">
    <property type="component" value="Unassembled WGS sequence"/>
</dbReference>
<evidence type="ECO:0000259" key="15">
    <source>
        <dbReference type="PROSITE" id="PS50011"/>
    </source>
</evidence>
<evidence type="ECO:0000256" key="4">
    <source>
        <dbReference type="ARBA" id="ARBA00022741"/>
    </source>
</evidence>
<evidence type="ECO:0000256" key="9">
    <source>
        <dbReference type="PIRSR" id="PIRSR000615-1"/>
    </source>
</evidence>
<evidence type="ECO:0000259" key="17">
    <source>
        <dbReference type="PROSITE" id="PS51860"/>
    </source>
</evidence>
<keyword evidence="11 13" id="KW-0175">Coiled coil</keyword>
<dbReference type="Pfam" id="PF00433">
    <property type="entry name" value="Pkinase_C"/>
    <property type="match status" value="1"/>
</dbReference>
<dbReference type="AlphaFoldDB" id="A0A238BLZ1"/>
<evidence type="ECO:0000256" key="10">
    <source>
        <dbReference type="PIRSR" id="PIRSR000615-3"/>
    </source>
</evidence>